<evidence type="ECO:0000313" key="11">
    <source>
        <dbReference type="EMBL" id="OGG97167.1"/>
    </source>
</evidence>
<dbReference type="AlphaFoldDB" id="A0A1F6GGE3"/>
<keyword evidence="7 10" id="KW-0472">Membrane</keyword>
<evidence type="ECO:0000256" key="4">
    <source>
        <dbReference type="ARBA" id="ARBA00022960"/>
    </source>
</evidence>
<evidence type="ECO:0000256" key="5">
    <source>
        <dbReference type="ARBA" id="ARBA00022984"/>
    </source>
</evidence>
<evidence type="ECO:0000256" key="9">
    <source>
        <dbReference type="ARBA" id="ARBA00061532"/>
    </source>
</evidence>
<dbReference type="InterPro" id="IPR051050">
    <property type="entry name" value="Lipid_II_flippase_MurJ/MviN"/>
</dbReference>
<dbReference type="GO" id="GO:0034204">
    <property type="term" value="P:lipid translocation"/>
    <property type="evidence" value="ECO:0007669"/>
    <property type="project" value="TreeGrafter"/>
</dbReference>
<dbReference type="EMBL" id="MFNE01000004">
    <property type="protein sequence ID" value="OGG97167.1"/>
    <property type="molecule type" value="Genomic_DNA"/>
</dbReference>
<evidence type="ECO:0000256" key="3">
    <source>
        <dbReference type="ARBA" id="ARBA00022692"/>
    </source>
</evidence>
<dbReference type="GO" id="GO:0005886">
    <property type="term" value="C:plasma membrane"/>
    <property type="evidence" value="ECO:0007669"/>
    <property type="project" value="UniProtKB-SubCell"/>
</dbReference>
<gene>
    <name evidence="11" type="ORF">A2527_10905</name>
</gene>
<evidence type="ECO:0000256" key="2">
    <source>
        <dbReference type="ARBA" id="ARBA00022475"/>
    </source>
</evidence>
<keyword evidence="5" id="KW-0573">Peptidoglycan synthesis</keyword>
<feature type="transmembrane region" description="Helical" evidence="10">
    <location>
        <begin position="120"/>
        <end position="142"/>
    </location>
</feature>
<dbReference type="PANTHER" id="PTHR47019:SF1">
    <property type="entry name" value="LIPID II FLIPPASE MURJ"/>
    <property type="match status" value="1"/>
</dbReference>
<sequence>MFRLILPTIFGVGIYQINILISNLIATGLGEGALSSLTFSNRLLELVLGVVVVSITTVTLPRLSGFFTSGDLKAVTLNISRTLKIVAFFSLPVTIITLALKEEIVRLLFLRGEFNQTSLQMTAGALFYHILGLIFISFNRVVLTAYQGARRLQITVWVAGVAMVVNLAACYGLSELMGHLGIAAASSLSQAVQWFLLAWFIGRLGLQNLWTWGFWLSLIKSTLAALALYYPLLWLKAFMIDWPLLISLPFMGLLAVVGYVVLGLLFKNPESEEALGLLRKAYRK</sequence>
<evidence type="ECO:0000313" key="12">
    <source>
        <dbReference type="Proteomes" id="UP000178449"/>
    </source>
</evidence>
<comment type="caution">
    <text evidence="11">The sequence shown here is derived from an EMBL/GenBank/DDBJ whole genome shotgun (WGS) entry which is preliminary data.</text>
</comment>
<evidence type="ECO:0000256" key="6">
    <source>
        <dbReference type="ARBA" id="ARBA00022989"/>
    </source>
</evidence>
<dbReference type="InterPro" id="IPR004268">
    <property type="entry name" value="MurJ"/>
</dbReference>
<dbReference type="GO" id="GO:0009252">
    <property type="term" value="P:peptidoglycan biosynthetic process"/>
    <property type="evidence" value="ECO:0007669"/>
    <property type="project" value="UniProtKB-KW"/>
</dbReference>
<protein>
    <recommendedName>
        <fullName evidence="13">Murein biosynthesis integral membrane protein MurJ</fullName>
    </recommendedName>
</protein>
<dbReference type="GO" id="GO:0008360">
    <property type="term" value="P:regulation of cell shape"/>
    <property type="evidence" value="ECO:0007669"/>
    <property type="project" value="UniProtKB-KW"/>
</dbReference>
<dbReference type="Pfam" id="PF03023">
    <property type="entry name" value="MurJ"/>
    <property type="match status" value="1"/>
</dbReference>
<dbReference type="STRING" id="1817772.A2527_10905"/>
<comment type="subcellular location">
    <subcellularLocation>
        <location evidence="1">Cell membrane</location>
        <topology evidence="1">Multi-pass membrane protein</topology>
    </subcellularLocation>
</comment>
<organism evidence="11 12">
    <name type="scientific">Candidatus Lambdaproteobacteria bacterium RIFOXYD2_FULL_50_16</name>
    <dbReference type="NCBI Taxonomy" id="1817772"/>
    <lineage>
        <taxon>Bacteria</taxon>
        <taxon>Pseudomonadati</taxon>
        <taxon>Pseudomonadota</taxon>
        <taxon>Candidatus Lambdaproteobacteria</taxon>
    </lineage>
</organism>
<evidence type="ECO:0000256" key="1">
    <source>
        <dbReference type="ARBA" id="ARBA00004651"/>
    </source>
</evidence>
<keyword evidence="2" id="KW-1003">Cell membrane</keyword>
<proteinExistence type="inferred from homology"/>
<dbReference type="Proteomes" id="UP000178449">
    <property type="component" value="Unassembled WGS sequence"/>
</dbReference>
<feature type="transmembrane region" description="Helical" evidence="10">
    <location>
        <begin position="42"/>
        <end position="61"/>
    </location>
</feature>
<feature type="transmembrane region" description="Helical" evidence="10">
    <location>
        <begin position="180"/>
        <end position="202"/>
    </location>
</feature>
<accession>A0A1F6GGE3</accession>
<evidence type="ECO:0000256" key="8">
    <source>
        <dbReference type="ARBA" id="ARBA00060041"/>
    </source>
</evidence>
<evidence type="ECO:0000256" key="7">
    <source>
        <dbReference type="ARBA" id="ARBA00023136"/>
    </source>
</evidence>
<keyword evidence="4" id="KW-0133">Cell shape</keyword>
<comment type="function">
    <text evidence="8">Involved in peptidoglycan biosynthesis. Transports lipid-linked peptidoglycan precursors from the inner to the outer leaflet of the cytoplasmic membrane.</text>
</comment>
<feature type="transmembrane region" description="Helical" evidence="10">
    <location>
        <begin position="209"/>
        <end position="230"/>
    </location>
</feature>
<name>A0A1F6GGE3_9PROT</name>
<keyword evidence="3 10" id="KW-0812">Transmembrane</keyword>
<feature type="transmembrane region" description="Helical" evidence="10">
    <location>
        <begin position="82"/>
        <end position="100"/>
    </location>
</feature>
<dbReference type="GO" id="GO:0015648">
    <property type="term" value="F:lipid-linked peptidoglycan transporter activity"/>
    <property type="evidence" value="ECO:0007669"/>
    <property type="project" value="TreeGrafter"/>
</dbReference>
<dbReference type="PANTHER" id="PTHR47019">
    <property type="entry name" value="LIPID II FLIPPASE MURJ"/>
    <property type="match status" value="1"/>
</dbReference>
<reference evidence="11 12" key="1">
    <citation type="journal article" date="2016" name="Nat. Commun.">
        <title>Thousands of microbial genomes shed light on interconnected biogeochemical processes in an aquifer system.</title>
        <authorList>
            <person name="Anantharaman K."/>
            <person name="Brown C.T."/>
            <person name="Hug L.A."/>
            <person name="Sharon I."/>
            <person name="Castelle C.J."/>
            <person name="Probst A.J."/>
            <person name="Thomas B.C."/>
            <person name="Singh A."/>
            <person name="Wilkins M.J."/>
            <person name="Karaoz U."/>
            <person name="Brodie E.L."/>
            <person name="Williams K.H."/>
            <person name="Hubbard S.S."/>
            <person name="Banfield J.F."/>
        </authorList>
    </citation>
    <scope>NUCLEOTIDE SEQUENCE [LARGE SCALE GENOMIC DNA]</scope>
</reference>
<evidence type="ECO:0008006" key="13">
    <source>
        <dbReference type="Google" id="ProtNLM"/>
    </source>
</evidence>
<feature type="transmembrane region" description="Helical" evidence="10">
    <location>
        <begin position="12"/>
        <end position="30"/>
    </location>
</feature>
<dbReference type="PRINTS" id="PR01806">
    <property type="entry name" value="VIRFACTRMVIN"/>
</dbReference>
<comment type="similarity">
    <text evidence="9">Belongs to the MurJ/MviN family.</text>
</comment>
<evidence type="ECO:0000256" key="10">
    <source>
        <dbReference type="SAM" id="Phobius"/>
    </source>
</evidence>
<keyword evidence="6 10" id="KW-1133">Transmembrane helix</keyword>
<feature type="transmembrane region" description="Helical" evidence="10">
    <location>
        <begin position="154"/>
        <end position="174"/>
    </location>
</feature>
<feature type="transmembrane region" description="Helical" evidence="10">
    <location>
        <begin position="242"/>
        <end position="266"/>
    </location>
</feature>